<protein>
    <submittedName>
        <fullName evidence="2">Uncharacterized protein</fullName>
    </submittedName>
</protein>
<proteinExistence type="predicted"/>
<evidence type="ECO:0000313" key="3">
    <source>
        <dbReference type="Proteomes" id="UP000005408"/>
    </source>
</evidence>
<reference evidence="2" key="1">
    <citation type="submission" date="2022-08" db="UniProtKB">
        <authorList>
            <consortium name="EnsemblMetazoa"/>
        </authorList>
    </citation>
    <scope>IDENTIFICATION</scope>
    <source>
        <strain evidence="2">05x7-T-G4-1.051#20</strain>
    </source>
</reference>
<name>A0A8W8JE51_MAGGI</name>
<dbReference type="EnsemblMetazoa" id="G1877.1">
    <property type="protein sequence ID" value="G1877.1:cds"/>
    <property type="gene ID" value="G1877"/>
</dbReference>
<dbReference type="Gene3D" id="2.40.10.10">
    <property type="entry name" value="Trypsin-like serine proteases"/>
    <property type="match status" value="2"/>
</dbReference>
<dbReference type="Proteomes" id="UP000005408">
    <property type="component" value="Unassembled WGS sequence"/>
</dbReference>
<accession>A0A8W8JE51</accession>
<feature type="region of interest" description="Disordered" evidence="1">
    <location>
        <begin position="421"/>
        <end position="450"/>
    </location>
</feature>
<keyword evidence="3" id="KW-1185">Reference proteome</keyword>
<dbReference type="AlphaFoldDB" id="A0A8W8JE51"/>
<dbReference type="InterPro" id="IPR009003">
    <property type="entry name" value="Peptidase_S1_PA"/>
</dbReference>
<dbReference type="InterPro" id="IPR043504">
    <property type="entry name" value="Peptidase_S1_PA_chymotrypsin"/>
</dbReference>
<evidence type="ECO:0000313" key="2">
    <source>
        <dbReference type="EnsemblMetazoa" id="G1877.1:cds"/>
    </source>
</evidence>
<organism evidence="2 3">
    <name type="scientific">Magallana gigas</name>
    <name type="common">Pacific oyster</name>
    <name type="synonym">Crassostrea gigas</name>
    <dbReference type="NCBI Taxonomy" id="29159"/>
    <lineage>
        <taxon>Eukaryota</taxon>
        <taxon>Metazoa</taxon>
        <taxon>Spiralia</taxon>
        <taxon>Lophotrochozoa</taxon>
        <taxon>Mollusca</taxon>
        <taxon>Bivalvia</taxon>
        <taxon>Autobranchia</taxon>
        <taxon>Pteriomorphia</taxon>
        <taxon>Ostreida</taxon>
        <taxon>Ostreoidea</taxon>
        <taxon>Ostreidae</taxon>
        <taxon>Magallana</taxon>
    </lineage>
</organism>
<sequence>MRRAGASEDIECSRKLFPHFIHVCNLTTDFTDRAAKVTKIPQHQFTLERMKLYFKVQRLDTINTQSMPCGQANMSSFPTICVCNEEQINIRNGVLYMGEKTFKKTKNMLNVSNLDTIAIRSAITDPEVREIHEALTTLLETPLWEILVEIKQNIKLSDASHKVDMLSMELDVLLNTVKHVTFRDMISNRVPERQAYSDIPEAVKDYLLRKREINGFGILNNNDFRQGDKIYKRSSSEESSNENGYGTLGGFVSDQNNDTHFLTCSHGCQKGDIIFADDNNSGRKRIGECVFATDLKTKPKIDVFIDVALVKIDSEVVDSCNLSMLNNTFQQSNVKIYLENLQNIAKKAFVYKIGASTSVTKGLITSPEFHLNTTGGRAELFFVSDIADIPFAKRGDSGSIVFMIENSSALDTIHVIGMISGGFTPHQPPGEDEKVDTNRKSEKKDDEGAKKEVSCTGDITCFRMDKTMEFLRKKGIDVCFRNQI</sequence>
<dbReference type="SUPFAM" id="SSF50494">
    <property type="entry name" value="Trypsin-like serine proteases"/>
    <property type="match status" value="1"/>
</dbReference>
<feature type="compositionally biased region" description="Basic and acidic residues" evidence="1">
    <location>
        <begin position="429"/>
        <end position="450"/>
    </location>
</feature>
<evidence type="ECO:0000256" key="1">
    <source>
        <dbReference type="SAM" id="MobiDB-lite"/>
    </source>
</evidence>